<sequence>MDGTTAYLAAGCLVGVVVAGLTLRWWRDRSAAARRKQERYGDGHRRDPRRIEVGDIVEIGDATYSVRGSIRLVEGEWRWAEHLLDDRDEHGGRRRLSVAESPGFELVLWESVPRDATVTPGAPEVESGGRRYSWHESGQARYTASGATDLTPSGTMRYHDYRAPGGARLTFEAYGEAGWAMARGERLGSDGVTVHPQNGS</sequence>
<dbReference type="Proteomes" id="UP000607311">
    <property type="component" value="Unassembled WGS sequence"/>
</dbReference>
<evidence type="ECO:0000256" key="1">
    <source>
        <dbReference type="SAM" id="MobiDB-lite"/>
    </source>
</evidence>
<protein>
    <recommendedName>
        <fullName evidence="3">DUF4178 domain-containing protein</fullName>
    </recommendedName>
</protein>
<proteinExistence type="predicted"/>
<feature type="transmembrane region" description="Helical" evidence="2">
    <location>
        <begin position="6"/>
        <end position="26"/>
    </location>
</feature>
<dbReference type="OrthoDB" id="3775810at2"/>
<name>A0A9W5URS0_9ACTN</name>
<reference evidence="4" key="1">
    <citation type="submission" date="2021-01" db="EMBL/GenBank/DDBJ databases">
        <title>Whole genome shotgun sequence of Verrucosispora sediminis NBRC 107745.</title>
        <authorList>
            <person name="Komaki H."/>
            <person name="Tamura T."/>
        </authorList>
    </citation>
    <scope>NUCLEOTIDE SEQUENCE</scope>
    <source>
        <strain evidence="4">NBRC 107745</strain>
    </source>
</reference>
<dbReference type="EMBL" id="BOPD01000018">
    <property type="protein sequence ID" value="GIJ33957.1"/>
    <property type="molecule type" value="Genomic_DNA"/>
</dbReference>
<dbReference type="AlphaFoldDB" id="A0A9W5URS0"/>
<keyword evidence="2" id="KW-0472">Membrane</keyword>
<dbReference type="Pfam" id="PF13785">
    <property type="entry name" value="DUF4178"/>
    <property type="match status" value="1"/>
</dbReference>
<evidence type="ECO:0000256" key="2">
    <source>
        <dbReference type="SAM" id="Phobius"/>
    </source>
</evidence>
<gene>
    <name evidence="4" type="ORF">Vse01_31050</name>
</gene>
<evidence type="ECO:0000313" key="5">
    <source>
        <dbReference type="Proteomes" id="UP000607311"/>
    </source>
</evidence>
<dbReference type="RefSeq" id="WP_093403766.1">
    <property type="nucleotide sequence ID" value="NZ_BOPD01000018.1"/>
</dbReference>
<feature type="region of interest" description="Disordered" evidence="1">
    <location>
        <begin position="118"/>
        <end position="138"/>
    </location>
</feature>
<organism evidence="4 5">
    <name type="scientific">Micromonospora sediminimaris</name>
    <dbReference type="NCBI Taxonomy" id="547162"/>
    <lineage>
        <taxon>Bacteria</taxon>
        <taxon>Bacillati</taxon>
        <taxon>Actinomycetota</taxon>
        <taxon>Actinomycetes</taxon>
        <taxon>Micromonosporales</taxon>
        <taxon>Micromonosporaceae</taxon>
        <taxon>Micromonospora</taxon>
    </lineage>
</organism>
<evidence type="ECO:0000313" key="4">
    <source>
        <dbReference type="EMBL" id="GIJ33957.1"/>
    </source>
</evidence>
<accession>A0A9W5URS0</accession>
<keyword evidence="2" id="KW-0812">Transmembrane</keyword>
<keyword evidence="5" id="KW-1185">Reference proteome</keyword>
<feature type="domain" description="DUF4178" evidence="3">
    <location>
        <begin position="53"/>
        <end position="187"/>
    </location>
</feature>
<comment type="caution">
    <text evidence="4">The sequence shown here is derived from an EMBL/GenBank/DDBJ whole genome shotgun (WGS) entry which is preliminary data.</text>
</comment>
<dbReference type="InterPro" id="IPR025235">
    <property type="entry name" value="DUF4178"/>
</dbReference>
<evidence type="ECO:0000259" key="3">
    <source>
        <dbReference type="Pfam" id="PF13785"/>
    </source>
</evidence>
<keyword evidence="2" id="KW-1133">Transmembrane helix</keyword>